<dbReference type="Pfam" id="PF02519">
    <property type="entry name" value="Auxin_inducible"/>
    <property type="match status" value="1"/>
</dbReference>
<evidence type="ECO:0000256" key="1">
    <source>
        <dbReference type="ARBA" id="ARBA00006974"/>
    </source>
</evidence>
<dbReference type="InterPro" id="IPR003676">
    <property type="entry name" value="SAUR_fam"/>
</dbReference>
<dbReference type="GO" id="GO:0009733">
    <property type="term" value="P:response to auxin"/>
    <property type="evidence" value="ECO:0007669"/>
    <property type="project" value="InterPro"/>
</dbReference>
<name>A0AAW2MNI6_9LAMI</name>
<dbReference type="PANTHER" id="PTHR31374">
    <property type="entry name" value="AUXIN-INDUCED PROTEIN-LIKE-RELATED"/>
    <property type="match status" value="1"/>
</dbReference>
<dbReference type="PANTHER" id="PTHR31374:SF364">
    <property type="entry name" value="AUXIN-RESPONSIVE PROTEIN"/>
    <property type="match status" value="1"/>
</dbReference>
<dbReference type="AlphaFoldDB" id="A0AAW2MNI6"/>
<gene>
    <name evidence="2" type="ORF">Scaly_2164100</name>
</gene>
<comment type="similarity">
    <text evidence="1">Belongs to the ARG7 family.</text>
</comment>
<protein>
    <submittedName>
        <fullName evidence="2">Auxin-responsive protein SAUR15</fullName>
    </submittedName>
</protein>
<accession>A0AAW2MNI6</accession>
<organism evidence="2">
    <name type="scientific">Sesamum calycinum</name>
    <dbReference type="NCBI Taxonomy" id="2727403"/>
    <lineage>
        <taxon>Eukaryota</taxon>
        <taxon>Viridiplantae</taxon>
        <taxon>Streptophyta</taxon>
        <taxon>Embryophyta</taxon>
        <taxon>Tracheophyta</taxon>
        <taxon>Spermatophyta</taxon>
        <taxon>Magnoliopsida</taxon>
        <taxon>eudicotyledons</taxon>
        <taxon>Gunneridae</taxon>
        <taxon>Pentapetalae</taxon>
        <taxon>asterids</taxon>
        <taxon>lamiids</taxon>
        <taxon>Lamiales</taxon>
        <taxon>Pedaliaceae</taxon>
        <taxon>Sesamum</taxon>
    </lineage>
</organism>
<dbReference type="EMBL" id="JACGWM010000013">
    <property type="protein sequence ID" value="KAL0332626.1"/>
    <property type="molecule type" value="Genomic_DNA"/>
</dbReference>
<evidence type="ECO:0000313" key="2">
    <source>
        <dbReference type="EMBL" id="KAL0332626.1"/>
    </source>
</evidence>
<reference evidence="2" key="2">
    <citation type="journal article" date="2024" name="Plant">
        <title>Genomic evolution and insights into agronomic trait innovations of Sesamum species.</title>
        <authorList>
            <person name="Miao H."/>
            <person name="Wang L."/>
            <person name="Qu L."/>
            <person name="Liu H."/>
            <person name="Sun Y."/>
            <person name="Le M."/>
            <person name="Wang Q."/>
            <person name="Wei S."/>
            <person name="Zheng Y."/>
            <person name="Lin W."/>
            <person name="Duan Y."/>
            <person name="Cao H."/>
            <person name="Xiong S."/>
            <person name="Wang X."/>
            <person name="Wei L."/>
            <person name="Li C."/>
            <person name="Ma Q."/>
            <person name="Ju M."/>
            <person name="Zhao R."/>
            <person name="Li G."/>
            <person name="Mu C."/>
            <person name="Tian Q."/>
            <person name="Mei H."/>
            <person name="Zhang T."/>
            <person name="Gao T."/>
            <person name="Zhang H."/>
        </authorList>
    </citation>
    <scope>NUCLEOTIDE SEQUENCE</scope>
    <source>
        <strain evidence="2">KEN8</strain>
    </source>
</reference>
<comment type="caution">
    <text evidence="2">The sequence shown here is derived from an EMBL/GenBank/DDBJ whole genome shotgun (WGS) entry which is preliminary data.</text>
</comment>
<reference evidence="2" key="1">
    <citation type="submission" date="2020-06" db="EMBL/GenBank/DDBJ databases">
        <authorList>
            <person name="Li T."/>
            <person name="Hu X."/>
            <person name="Zhang T."/>
            <person name="Song X."/>
            <person name="Zhang H."/>
            <person name="Dai N."/>
            <person name="Sheng W."/>
            <person name="Hou X."/>
            <person name="Wei L."/>
        </authorList>
    </citation>
    <scope>NUCLEOTIDE SEQUENCE</scope>
    <source>
        <strain evidence="2">KEN8</strain>
        <tissue evidence="2">Leaf</tissue>
    </source>
</reference>
<sequence length="121" mass="13925">MLQQDHDKKMKVKKGWMAVQVGLEDEDGGFQRFSIPISYLYHPLFQRLLDKAREVYGYHADGPLMLPAPSRISCTYAGGLKRRPPVTAAATTIATTFRPLLSRFTLVENWSWSGERRFPFY</sequence>
<proteinExistence type="inferred from homology"/>